<name>A0A7S3DXL2_9STRA</name>
<dbReference type="InterPro" id="IPR006599">
    <property type="entry name" value="CARP_motif"/>
</dbReference>
<dbReference type="SUPFAM" id="SSF101278">
    <property type="entry name" value="N-terminal domain of adenylylcyclase associated protein, CAP"/>
    <property type="match status" value="1"/>
</dbReference>
<gene>
    <name evidence="4" type="ORF">APAL1065_LOCUS24840</name>
</gene>
<sequence length="414" mass="45167">MGTLIKDAWEGNRSIIVLASRAKAPAGNVAEALVPYLTKTQEAVKAIHGLRLDRDWDRHLKAVGEMLACLSWILFKPPQQLPSAMVKEALGSAEFWSNRIRKDFKGKDETQIAFCDNLKKAMTGLIAYIEEYHKPGLTWNPQGISLEEAAIRLTDEATPAAEAPATRPKPPALKGDAASGNVGGLIAELGTRKNSDGTSAATGLKKVTKDMQTWRKEYQGSGDAPKPAAAPKVVPKATPAKKTPLRGIPIFEYQDRGFKWIIENQTAESAKKESPDGVLKVEISDPKQQVYLYNCEGITVQVKGKFKSLVIDTCVKTAVVYDTLISSAEMVNCKKIQLQVTGICPVFTIDKTVGFLVWLSAESVPVSSFTTSLSSEMNVSYPDGEDQKEIPIPEQFVHKVGDGSMTSEVSDLYH</sequence>
<feature type="compositionally biased region" description="Low complexity" evidence="2">
    <location>
        <begin position="224"/>
        <end position="238"/>
    </location>
</feature>
<accession>A0A7S3DXL2</accession>
<dbReference type="InterPro" id="IPR036222">
    <property type="entry name" value="CAP_N_sf"/>
</dbReference>
<dbReference type="InterPro" id="IPR017901">
    <property type="entry name" value="C-CAP_CF_C-like"/>
</dbReference>
<dbReference type="GO" id="GO:0008179">
    <property type="term" value="F:adenylate cyclase binding"/>
    <property type="evidence" value="ECO:0007669"/>
    <property type="project" value="TreeGrafter"/>
</dbReference>
<dbReference type="Gene3D" id="2.160.20.70">
    <property type="match status" value="1"/>
</dbReference>
<dbReference type="GO" id="GO:0019933">
    <property type="term" value="P:cAMP-mediated signaling"/>
    <property type="evidence" value="ECO:0007669"/>
    <property type="project" value="TreeGrafter"/>
</dbReference>
<evidence type="ECO:0000313" key="4">
    <source>
        <dbReference type="EMBL" id="CAD9990352.1"/>
    </source>
</evidence>
<dbReference type="InterPro" id="IPR053950">
    <property type="entry name" value="CAP_N"/>
</dbReference>
<dbReference type="InterPro" id="IPR016098">
    <property type="entry name" value="CAP/MinC_C"/>
</dbReference>
<evidence type="ECO:0000256" key="2">
    <source>
        <dbReference type="SAM" id="MobiDB-lite"/>
    </source>
</evidence>
<dbReference type="Gene3D" id="1.25.40.330">
    <property type="entry name" value="Adenylate cyclase-associated CAP, N-terminal domain"/>
    <property type="match status" value="1"/>
</dbReference>
<dbReference type="InterPro" id="IPR001837">
    <property type="entry name" value="Adenylate_cyclase-assoc_CAP"/>
</dbReference>
<dbReference type="InterPro" id="IPR036223">
    <property type="entry name" value="CAP_C_sf"/>
</dbReference>
<feature type="region of interest" description="Disordered" evidence="2">
    <location>
        <begin position="218"/>
        <end position="238"/>
    </location>
</feature>
<dbReference type="EMBL" id="HBHT01037006">
    <property type="protein sequence ID" value="CAD9990352.1"/>
    <property type="molecule type" value="Transcribed_RNA"/>
</dbReference>
<evidence type="ECO:0000256" key="1">
    <source>
        <dbReference type="ARBA" id="ARBA00007659"/>
    </source>
</evidence>
<feature type="region of interest" description="Disordered" evidence="2">
    <location>
        <begin position="158"/>
        <end position="178"/>
    </location>
</feature>
<dbReference type="PANTHER" id="PTHR10652:SF0">
    <property type="entry name" value="ADENYLYL CYCLASE-ASSOCIATED PROTEIN"/>
    <property type="match status" value="1"/>
</dbReference>
<organism evidence="4">
    <name type="scientific">Entomoneis paludosa</name>
    <dbReference type="NCBI Taxonomy" id="265537"/>
    <lineage>
        <taxon>Eukaryota</taxon>
        <taxon>Sar</taxon>
        <taxon>Stramenopiles</taxon>
        <taxon>Ochrophyta</taxon>
        <taxon>Bacillariophyta</taxon>
        <taxon>Bacillariophyceae</taxon>
        <taxon>Bacillariophycidae</taxon>
        <taxon>Entomoneidaceae</taxon>
        <taxon>Entomoneis</taxon>
    </lineage>
</organism>
<evidence type="ECO:0000259" key="3">
    <source>
        <dbReference type="PROSITE" id="PS51329"/>
    </source>
</evidence>
<dbReference type="PROSITE" id="PS51329">
    <property type="entry name" value="C_CAP_COFACTOR_C"/>
    <property type="match status" value="1"/>
</dbReference>
<dbReference type="Pfam" id="PF21938">
    <property type="entry name" value="CAP_N"/>
    <property type="match status" value="1"/>
</dbReference>
<dbReference type="InterPro" id="IPR013912">
    <property type="entry name" value="Adenylate_cyclase-assoc_CAP_C"/>
</dbReference>
<dbReference type="Pfam" id="PF08603">
    <property type="entry name" value="CAP_C"/>
    <property type="match status" value="1"/>
</dbReference>
<dbReference type="SMART" id="SM00673">
    <property type="entry name" value="CARP"/>
    <property type="match status" value="2"/>
</dbReference>
<dbReference type="GO" id="GO:0003779">
    <property type="term" value="F:actin binding"/>
    <property type="evidence" value="ECO:0007669"/>
    <property type="project" value="InterPro"/>
</dbReference>
<dbReference type="SUPFAM" id="SSF69340">
    <property type="entry name" value="C-terminal domain of adenylylcyclase associated protein"/>
    <property type="match status" value="1"/>
</dbReference>
<reference evidence="4" key="1">
    <citation type="submission" date="2021-01" db="EMBL/GenBank/DDBJ databases">
        <authorList>
            <person name="Corre E."/>
            <person name="Pelletier E."/>
            <person name="Niang G."/>
            <person name="Scheremetjew M."/>
            <person name="Finn R."/>
            <person name="Kale V."/>
            <person name="Holt S."/>
            <person name="Cochrane G."/>
            <person name="Meng A."/>
            <person name="Brown T."/>
            <person name="Cohen L."/>
        </authorList>
    </citation>
    <scope>NUCLEOTIDE SEQUENCE</scope>
    <source>
        <strain evidence="4">CCMP125</strain>
    </source>
</reference>
<dbReference type="GO" id="GO:0005737">
    <property type="term" value="C:cytoplasm"/>
    <property type="evidence" value="ECO:0007669"/>
    <property type="project" value="TreeGrafter"/>
</dbReference>
<dbReference type="PANTHER" id="PTHR10652">
    <property type="entry name" value="ADENYLYL CYCLASE-ASSOCIATED PROTEIN"/>
    <property type="match status" value="1"/>
</dbReference>
<protein>
    <recommendedName>
        <fullName evidence="3">C-CAP/cofactor C-like domain-containing protein</fullName>
    </recommendedName>
</protein>
<dbReference type="AlphaFoldDB" id="A0A7S3DXL2"/>
<feature type="domain" description="C-CAP/cofactor C-like" evidence="3">
    <location>
        <begin position="239"/>
        <end position="394"/>
    </location>
</feature>
<proteinExistence type="inferred from homology"/>
<dbReference type="GO" id="GO:0007015">
    <property type="term" value="P:actin filament organization"/>
    <property type="evidence" value="ECO:0007669"/>
    <property type="project" value="TreeGrafter"/>
</dbReference>
<comment type="similarity">
    <text evidence="1">Belongs to the CAP family.</text>
</comment>